<sequence>MRYRDGIPSDSSSPVVEAGGPDGDGRGDDGHIDPAARRSLWHRNQYYGSLLFNIAAFILPALYGTLSKLW</sequence>
<accession>A0ABR1I9C7</accession>
<feature type="non-terminal residue" evidence="3">
    <location>
        <position position="70"/>
    </location>
</feature>
<feature type="transmembrane region" description="Helical" evidence="2">
    <location>
        <begin position="46"/>
        <end position="66"/>
    </location>
</feature>
<proteinExistence type="predicted"/>
<dbReference type="EMBL" id="JAZAVK010000025">
    <property type="protein sequence ID" value="KAK7429839.1"/>
    <property type="molecule type" value="Genomic_DNA"/>
</dbReference>
<evidence type="ECO:0000256" key="1">
    <source>
        <dbReference type="SAM" id="MobiDB-lite"/>
    </source>
</evidence>
<keyword evidence="2" id="KW-0812">Transmembrane</keyword>
<keyword evidence="2" id="KW-0472">Membrane</keyword>
<keyword evidence="2" id="KW-1133">Transmembrane helix</keyword>
<evidence type="ECO:0000313" key="4">
    <source>
        <dbReference type="Proteomes" id="UP001498421"/>
    </source>
</evidence>
<feature type="compositionally biased region" description="Basic and acidic residues" evidence="1">
    <location>
        <begin position="23"/>
        <end position="34"/>
    </location>
</feature>
<name>A0ABR1I9C7_9HYPO</name>
<gene>
    <name evidence="3" type="ORF">QQZ08_003684</name>
</gene>
<evidence type="ECO:0000313" key="3">
    <source>
        <dbReference type="EMBL" id="KAK7429839.1"/>
    </source>
</evidence>
<dbReference type="Proteomes" id="UP001498421">
    <property type="component" value="Unassembled WGS sequence"/>
</dbReference>
<keyword evidence="4" id="KW-1185">Reference proteome</keyword>
<evidence type="ECO:0000256" key="2">
    <source>
        <dbReference type="SAM" id="Phobius"/>
    </source>
</evidence>
<reference evidence="3 4" key="1">
    <citation type="journal article" date="2025" name="Microbiol. Resour. Announc.">
        <title>Draft genome sequences for Neonectria magnoliae and Neonectria punicea, canker pathogens of Liriodendron tulipifera and Acer saccharum in West Virginia.</title>
        <authorList>
            <person name="Petronek H.M."/>
            <person name="Kasson M.T."/>
            <person name="Metheny A.M."/>
            <person name="Stauder C.M."/>
            <person name="Lovett B."/>
            <person name="Lynch S.C."/>
            <person name="Garnas J.R."/>
            <person name="Kasson L.R."/>
            <person name="Stajich J.E."/>
        </authorList>
    </citation>
    <scope>NUCLEOTIDE SEQUENCE [LARGE SCALE GENOMIC DNA]</scope>
    <source>
        <strain evidence="3 4">NRRL 64651</strain>
    </source>
</reference>
<feature type="region of interest" description="Disordered" evidence="1">
    <location>
        <begin position="1"/>
        <end position="34"/>
    </location>
</feature>
<protein>
    <submittedName>
        <fullName evidence="3">Uncharacterized protein</fullName>
    </submittedName>
</protein>
<comment type="caution">
    <text evidence="3">The sequence shown here is derived from an EMBL/GenBank/DDBJ whole genome shotgun (WGS) entry which is preliminary data.</text>
</comment>
<organism evidence="3 4">
    <name type="scientific">Neonectria magnoliae</name>
    <dbReference type="NCBI Taxonomy" id="2732573"/>
    <lineage>
        <taxon>Eukaryota</taxon>
        <taxon>Fungi</taxon>
        <taxon>Dikarya</taxon>
        <taxon>Ascomycota</taxon>
        <taxon>Pezizomycotina</taxon>
        <taxon>Sordariomycetes</taxon>
        <taxon>Hypocreomycetidae</taxon>
        <taxon>Hypocreales</taxon>
        <taxon>Nectriaceae</taxon>
        <taxon>Neonectria</taxon>
    </lineage>
</organism>